<evidence type="ECO:0000256" key="2">
    <source>
        <dbReference type="ARBA" id="ARBA00006403"/>
    </source>
</evidence>
<evidence type="ECO:0000256" key="1">
    <source>
        <dbReference type="ARBA" id="ARBA00004123"/>
    </source>
</evidence>
<dbReference type="GO" id="GO:0005634">
    <property type="term" value="C:nucleus"/>
    <property type="evidence" value="ECO:0007669"/>
    <property type="project" value="UniProtKB-SubCell"/>
</dbReference>
<name>A0A4V1IV86_9FUNG</name>
<keyword evidence="12" id="KW-1185">Reference proteome</keyword>
<feature type="compositionally biased region" description="Low complexity" evidence="9">
    <location>
        <begin position="817"/>
        <end position="830"/>
    </location>
</feature>
<feature type="coiled-coil region" evidence="8">
    <location>
        <begin position="264"/>
        <end position="291"/>
    </location>
</feature>
<dbReference type="PRINTS" id="PR00056">
    <property type="entry name" value="HSFDOMAIN"/>
</dbReference>
<dbReference type="AlphaFoldDB" id="A0A4V1IV86"/>
<dbReference type="SMART" id="SM00415">
    <property type="entry name" value="HSF"/>
    <property type="match status" value="1"/>
</dbReference>
<dbReference type="Gene3D" id="1.10.10.10">
    <property type="entry name" value="Winged helix-like DNA-binding domain superfamily/Winged helix DNA-binding domain"/>
    <property type="match status" value="1"/>
</dbReference>
<evidence type="ECO:0000313" key="11">
    <source>
        <dbReference type="EMBL" id="RKP03189.1"/>
    </source>
</evidence>
<feature type="region of interest" description="Disordered" evidence="9">
    <location>
        <begin position="1"/>
        <end position="21"/>
    </location>
</feature>
<feature type="region of interest" description="Disordered" evidence="9">
    <location>
        <begin position="374"/>
        <end position="403"/>
    </location>
</feature>
<keyword evidence="5" id="KW-0804">Transcription</keyword>
<feature type="compositionally biased region" description="Polar residues" evidence="9">
    <location>
        <begin position="806"/>
        <end position="816"/>
    </location>
</feature>
<dbReference type="SUPFAM" id="SSF46785">
    <property type="entry name" value="Winged helix' DNA-binding domain"/>
    <property type="match status" value="1"/>
</dbReference>
<feature type="region of interest" description="Disordered" evidence="9">
    <location>
        <begin position="574"/>
        <end position="608"/>
    </location>
</feature>
<comment type="similarity">
    <text evidence="2 7">Belongs to the HSF family.</text>
</comment>
<reference evidence="12" key="1">
    <citation type="journal article" date="2018" name="Nat. Microbiol.">
        <title>Leveraging single-cell genomics to expand the fungal tree of life.</title>
        <authorList>
            <person name="Ahrendt S.R."/>
            <person name="Quandt C.A."/>
            <person name="Ciobanu D."/>
            <person name="Clum A."/>
            <person name="Salamov A."/>
            <person name="Andreopoulos B."/>
            <person name="Cheng J.F."/>
            <person name="Woyke T."/>
            <person name="Pelin A."/>
            <person name="Henrissat B."/>
            <person name="Reynolds N.K."/>
            <person name="Benny G.L."/>
            <person name="Smith M.E."/>
            <person name="James T.Y."/>
            <person name="Grigoriev I.V."/>
        </authorList>
    </citation>
    <scope>NUCLEOTIDE SEQUENCE [LARGE SCALE GENOMIC DNA]</scope>
    <source>
        <strain evidence="12">ATCC 52028</strain>
    </source>
</reference>
<evidence type="ECO:0000313" key="12">
    <source>
        <dbReference type="Proteomes" id="UP000274922"/>
    </source>
</evidence>
<comment type="subcellular location">
    <subcellularLocation>
        <location evidence="1">Nucleus</location>
    </subcellularLocation>
</comment>
<dbReference type="InterPro" id="IPR036388">
    <property type="entry name" value="WH-like_DNA-bd_sf"/>
</dbReference>
<evidence type="ECO:0000256" key="9">
    <source>
        <dbReference type="SAM" id="MobiDB-lite"/>
    </source>
</evidence>
<evidence type="ECO:0000256" key="6">
    <source>
        <dbReference type="ARBA" id="ARBA00023242"/>
    </source>
</evidence>
<proteinExistence type="inferred from homology"/>
<dbReference type="GO" id="GO:0043565">
    <property type="term" value="F:sequence-specific DNA binding"/>
    <property type="evidence" value="ECO:0007669"/>
    <property type="project" value="InterPro"/>
</dbReference>
<dbReference type="OrthoDB" id="60033at2759"/>
<dbReference type="EMBL" id="ML014127">
    <property type="protein sequence ID" value="RKP03189.1"/>
    <property type="molecule type" value="Genomic_DNA"/>
</dbReference>
<protein>
    <recommendedName>
        <fullName evidence="10">HSF-type DNA-binding domain-containing protein</fullName>
    </recommendedName>
</protein>
<organism evidence="11 12">
    <name type="scientific">Caulochytrium protostelioides</name>
    <dbReference type="NCBI Taxonomy" id="1555241"/>
    <lineage>
        <taxon>Eukaryota</taxon>
        <taxon>Fungi</taxon>
        <taxon>Fungi incertae sedis</taxon>
        <taxon>Chytridiomycota</taxon>
        <taxon>Chytridiomycota incertae sedis</taxon>
        <taxon>Chytridiomycetes</taxon>
        <taxon>Caulochytriales</taxon>
        <taxon>Caulochytriaceae</taxon>
        <taxon>Caulochytrium</taxon>
    </lineage>
</organism>
<sequence>MATVAPPPPPPPPPPPSRPADADKAAAFAEMETRVDLLRLSPFLTKLYKIVCNPATDEFIHWNESGTALIIERPKVFARDLLPKHFETKQLSSHVRQLNMYGFHKVPQTTTQASAVANSDGERLEFINEHFRRDQPELLVHIQRKRTRGDDSANERSLSLFNEYANANFLNNANAMAAAAAAAVYNPAAAGPNGLPDFAMLAAAAANGGNSGDGNRLGNSNALSYDPSQLMHPSLMSAASGNAAAAAQVAQNAAYFQKLAQTPVANLVQEIDTLKRQQDSLVNEMRAVRRENMSLSLAVRNCYDQQQDTITKILGFLASVFLNGRDVPGLSNAATSNAALRQGLMELARTNGLGQPGMGLGSSTNAVGRFNYTAASQPGIDGSRGPSDNDTHDPSGNHVGPEYDFAVYNGGSGSGISSAAGGAGLPNKKRRLYLTNTPGATISEVTTPDAVANDAFHAPASSLGSQSSQRHPIVELMSNCSSPSNPLGPAVAAAGITGVSAATSAAPASSDAAALRGATVSTPANAAVTPVSLPFDPLAKPDALAPAVHSPGADILSYFDLTAASGAAPFGNPANSSTGSAVPPVTTAPSHLTSSLPAATSSPSSASVSPDLAAARLAGASPVTPLYPASSTASAAAAGRSLLTPFAEPGGHSVSESTGTVPSSAAAFLNTMNPATLAAALQALQANHGVTNGTASQKTAELSQKVDVLQDYLASLARPTVSSRAAAAPMAPAGVSLPPPAAPPAAVVPPPPPYDPGMLAAAMAATLGGGGGGGGANPDALPTASANTPIFPTLAQQNMIAELLRQQQQHNAPVMTSSASSSPGRSAASSSLSSFLTRSVSATAAAADPAMGAPGAADAAATAPSSVAGADLSAHVSPVAAGIVPSPSVLADLDLDLELNTALGADPRAGGEAAADASPLLSKGPPTPSMLNKAGFLPQRVTAAAAAAAAAAALAERTANAVLLPSLPVSGAATPAPLAYPHVPVSLPAGTPVSGPGPTRGSDPESVTANSVLLSPLAGPFP</sequence>
<gene>
    <name evidence="11" type="ORF">CXG81DRAFT_24190</name>
</gene>
<keyword evidence="6" id="KW-0539">Nucleus</keyword>
<evidence type="ECO:0000256" key="4">
    <source>
        <dbReference type="ARBA" id="ARBA00023125"/>
    </source>
</evidence>
<evidence type="ECO:0000256" key="7">
    <source>
        <dbReference type="RuleBase" id="RU004020"/>
    </source>
</evidence>
<evidence type="ECO:0000256" key="3">
    <source>
        <dbReference type="ARBA" id="ARBA00023015"/>
    </source>
</evidence>
<accession>A0A4V1IV86</accession>
<feature type="compositionally biased region" description="Low complexity" evidence="9">
    <location>
        <begin position="590"/>
        <end position="608"/>
    </location>
</feature>
<feature type="region of interest" description="Disordered" evidence="9">
    <location>
        <begin position="806"/>
        <end position="830"/>
    </location>
</feature>
<dbReference type="PANTHER" id="PTHR10015">
    <property type="entry name" value="HEAT SHOCK TRANSCRIPTION FACTOR"/>
    <property type="match status" value="1"/>
</dbReference>
<dbReference type="FunFam" id="1.10.10.10:FF:000027">
    <property type="entry name" value="Heat shock transcription factor 1"/>
    <property type="match status" value="1"/>
</dbReference>
<dbReference type="GO" id="GO:0003700">
    <property type="term" value="F:DNA-binding transcription factor activity"/>
    <property type="evidence" value="ECO:0007669"/>
    <property type="project" value="InterPro"/>
</dbReference>
<feature type="domain" description="HSF-type DNA-binding" evidence="10">
    <location>
        <begin position="39"/>
        <end position="145"/>
    </location>
</feature>
<feature type="compositionally biased region" description="Pro residues" evidence="9">
    <location>
        <begin position="1"/>
        <end position="18"/>
    </location>
</feature>
<keyword evidence="8" id="KW-0175">Coiled coil</keyword>
<feature type="region of interest" description="Disordered" evidence="9">
    <location>
        <begin position="906"/>
        <end position="925"/>
    </location>
</feature>
<evidence type="ECO:0000259" key="10">
    <source>
        <dbReference type="SMART" id="SM00415"/>
    </source>
</evidence>
<evidence type="ECO:0000256" key="8">
    <source>
        <dbReference type="SAM" id="Coils"/>
    </source>
</evidence>
<dbReference type="STRING" id="1555241.A0A4V1IV86"/>
<dbReference type="PANTHER" id="PTHR10015:SF427">
    <property type="entry name" value="HEAT SHOCK FACTOR PROTEIN"/>
    <property type="match status" value="1"/>
</dbReference>
<evidence type="ECO:0000256" key="5">
    <source>
        <dbReference type="ARBA" id="ARBA00023163"/>
    </source>
</evidence>
<keyword evidence="3" id="KW-0805">Transcription regulation</keyword>
<keyword evidence="4" id="KW-0238">DNA-binding</keyword>
<dbReference type="InterPro" id="IPR036390">
    <property type="entry name" value="WH_DNA-bd_sf"/>
</dbReference>
<dbReference type="Pfam" id="PF00447">
    <property type="entry name" value="HSF_DNA-bind"/>
    <property type="match status" value="1"/>
</dbReference>
<dbReference type="InterPro" id="IPR000232">
    <property type="entry name" value="HSF_DNA-bd"/>
</dbReference>
<dbReference type="Proteomes" id="UP000274922">
    <property type="component" value="Unassembled WGS sequence"/>
</dbReference>
<feature type="region of interest" description="Disordered" evidence="9">
    <location>
        <begin position="980"/>
        <end position="1022"/>
    </location>
</feature>